<sequence length="48" mass="5434">MRCRFGMHSYVRRPPDRERPSGPDDKVCRLCGKQTGAPFGNAPWVFPG</sequence>
<dbReference type="AlphaFoldDB" id="A0A1M5FLK4"/>
<evidence type="ECO:0000256" key="1">
    <source>
        <dbReference type="SAM" id="MobiDB-lite"/>
    </source>
</evidence>
<dbReference type="Proteomes" id="UP000184471">
    <property type="component" value="Unassembled WGS sequence"/>
</dbReference>
<keyword evidence="3" id="KW-1185">Reference proteome</keyword>
<feature type="region of interest" description="Disordered" evidence="1">
    <location>
        <begin position="1"/>
        <end position="25"/>
    </location>
</feature>
<dbReference type="STRING" id="1070870.SAMN05444351_1299"/>
<protein>
    <submittedName>
        <fullName evidence="2">Uncharacterized protein</fullName>
    </submittedName>
</protein>
<gene>
    <name evidence="2" type="ORF">SAMN05444351_1299</name>
</gene>
<feature type="compositionally biased region" description="Basic and acidic residues" evidence="1">
    <location>
        <begin position="13"/>
        <end position="25"/>
    </location>
</feature>
<name>A0A1M5FLK4_9ACTN</name>
<proteinExistence type="predicted"/>
<accession>A0A1M5FLK4</accession>
<organism evidence="2 3">
    <name type="scientific">Geodermatophilus nigrescens</name>
    <dbReference type="NCBI Taxonomy" id="1070870"/>
    <lineage>
        <taxon>Bacteria</taxon>
        <taxon>Bacillati</taxon>
        <taxon>Actinomycetota</taxon>
        <taxon>Actinomycetes</taxon>
        <taxon>Geodermatophilales</taxon>
        <taxon>Geodermatophilaceae</taxon>
        <taxon>Geodermatophilus</taxon>
    </lineage>
</organism>
<evidence type="ECO:0000313" key="2">
    <source>
        <dbReference type="EMBL" id="SHF92467.1"/>
    </source>
</evidence>
<reference evidence="2 3" key="1">
    <citation type="submission" date="2016-11" db="EMBL/GenBank/DDBJ databases">
        <authorList>
            <person name="Jaros S."/>
            <person name="Januszkiewicz K."/>
            <person name="Wedrychowicz H."/>
        </authorList>
    </citation>
    <scope>NUCLEOTIDE SEQUENCE [LARGE SCALE GENOMIC DNA]</scope>
    <source>
        <strain evidence="2 3">DSM 45408</strain>
    </source>
</reference>
<dbReference type="EMBL" id="FQVX01000001">
    <property type="protein sequence ID" value="SHF92467.1"/>
    <property type="molecule type" value="Genomic_DNA"/>
</dbReference>
<evidence type="ECO:0000313" key="3">
    <source>
        <dbReference type="Proteomes" id="UP000184471"/>
    </source>
</evidence>